<dbReference type="PANTHER" id="PTHR19353">
    <property type="entry name" value="FATTY ACID DESATURASE 2"/>
    <property type="match status" value="1"/>
</dbReference>
<dbReference type="InterPro" id="IPR012171">
    <property type="entry name" value="Fatty_acid_desaturase"/>
</dbReference>
<feature type="transmembrane region" description="Helical" evidence="1">
    <location>
        <begin position="148"/>
        <end position="167"/>
    </location>
</feature>
<proteinExistence type="predicted"/>
<keyword evidence="1" id="KW-0812">Transmembrane</keyword>
<feature type="domain" description="Fatty acid desaturase" evidence="2">
    <location>
        <begin position="56"/>
        <end position="300"/>
    </location>
</feature>
<dbReference type="Pfam" id="PF00487">
    <property type="entry name" value="FA_desaturase"/>
    <property type="match status" value="1"/>
</dbReference>
<organism evidence="3 4">
    <name type="scientific">Aeribacillus alveayuensis</name>
    <dbReference type="NCBI Taxonomy" id="279215"/>
    <lineage>
        <taxon>Bacteria</taxon>
        <taxon>Bacillati</taxon>
        <taxon>Bacillota</taxon>
        <taxon>Bacilli</taxon>
        <taxon>Bacillales</taxon>
        <taxon>Bacillaceae</taxon>
        <taxon>Aeribacillus</taxon>
    </lineage>
</organism>
<dbReference type="CDD" id="cd03506">
    <property type="entry name" value="Delta6-FADS-like"/>
    <property type="match status" value="1"/>
</dbReference>
<dbReference type="PANTHER" id="PTHR19353:SF19">
    <property type="entry name" value="DELTA(5) FATTY ACID DESATURASE C-RELATED"/>
    <property type="match status" value="1"/>
</dbReference>
<evidence type="ECO:0000259" key="2">
    <source>
        <dbReference type="Pfam" id="PF00487"/>
    </source>
</evidence>
<name>A0ABT9VRJ4_9BACI</name>
<comment type="caution">
    <text evidence="3">The sequence shown here is derived from an EMBL/GenBank/DDBJ whole genome shotgun (WGS) entry which is preliminary data.</text>
</comment>
<protein>
    <submittedName>
        <fullName evidence="3">Fatty acid desaturase</fullName>
    </submittedName>
</protein>
<evidence type="ECO:0000256" key="1">
    <source>
        <dbReference type="SAM" id="Phobius"/>
    </source>
</evidence>
<dbReference type="InterPro" id="IPR005804">
    <property type="entry name" value="FA_desaturase_dom"/>
</dbReference>
<feature type="transmembrane region" description="Helical" evidence="1">
    <location>
        <begin position="30"/>
        <end position="50"/>
    </location>
</feature>
<sequence length="376" mass="43769">MKEFQTFGWYAKQISPLLPKEAFKPVPSRLFGGLAYLLVTFAGFLTIGLFDLHPFWYFMISIILGTSFAGLGFLGHEILHGTVVRKSWLRDLLGGIAFFPLCTGPKLWIKWHNVNHHVHTQDEELDPDAWPTLEKLTKSRFLRWIYKIPFQIRAFFAFCGLSVTFTIHSIKMLIHFLKDFHPKNRKVVLGQFIMPWATWITLLVVIGFEKWFFAFLLPLLIGNFIVMSYISTNHRLNPLVPVNDPLANSLSVTVPKWVDVLHFNFSYHTEHHLFPSMSPKYYPLVKKHIKEMWPERYHEMPMGKAIVALWKTPRVYFQQRKLIEPKQGNVYGSLGNGLNPAQIKFRKIELEKGKNLTKTAKDKLNITNVTNLMKDQ</sequence>
<reference evidence="3 4" key="1">
    <citation type="submission" date="2023-07" db="EMBL/GenBank/DDBJ databases">
        <title>Genomic Encyclopedia of Type Strains, Phase IV (KMG-IV): sequencing the most valuable type-strain genomes for metagenomic binning, comparative biology and taxonomic classification.</title>
        <authorList>
            <person name="Goeker M."/>
        </authorList>
    </citation>
    <scope>NUCLEOTIDE SEQUENCE [LARGE SCALE GENOMIC DNA]</scope>
    <source>
        <strain evidence="3 4">DSM 19092</strain>
    </source>
</reference>
<dbReference type="EMBL" id="JAUSTR010000019">
    <property type="protein sequence ID" value="MDQ0163611.1"/>
    <property type="molecule type" value="Genomic_DNA"/>
</dbReference>
<dbReference type="RefSeq" id="WP_419152629.1">
    <property type="nucleotide sequence ID" value="NZ_JAUSTR010000019.1"/>
</dbReference>
<evidence type="ECO:0000313" key="3">
    <source>
        <dbReference type="EMBL" id="MDQ0163611.1"/>
    </source>
</evidence>
<feature type="transmembrane region" description="Helical" evidence="1">
    <location>
        <begin position="56"/>
        <end position="76"/>
    </location>
</feature>
<feature type="transmembrane region" description="Helical" evidence="1">
    <location>
        <begin position="212"/>
        <end position="230"/>
    </location>
</feature>
<dbReference type="Proteomes" id="UP001225646">
    <property type="component" value="Unassembled WGS sequence"/>
</dbReference>
<feature type="transmembrane region" description="Helical" evidence="1">
    <location>
        <begin position="187"/>
        <end position="206"/>
    </location>
</feature>
<keyword evidence="1" id="KW-1133">Transmembrane helix</keyword>
<gene>
    <name evidence="3" type="ORF">J2S06_002717</name>
</gene>
<evidence type="ECO:0000313" key="4">
    <source>
        <dbReference type="Proteomes" id="UP001225646"/>
    </source>
</evidence>
<keyword evidence="4" id="KW-1185">Reference proteome</keyword>
<accession>A0ABT9VRJ4</accession>
<keyword evidence="1" id="KW-0472">Membrane</keyword>